<organism evidence="1">
    <name type="scientific">gut metagenome</name>
    <dbReference type="NCBI Taxonomy" id="749906"/>
    <lineage>
        <taxon>unclassified sequences</taxon>
        <taxon>metagenomes</taxon>
        <taxon>organismal metagenomes</taxon>
    </lineage>
</organism>
<protein>
    <submittedName>
        <fullName evidence="1">Uncharacterized protein</fullName>
    </submittedName>
</protein>
<name>J9FNL3_9ZZZZ</name>
<comment type="caution">
    <text evidence="1">The sequence shown here is derived from an EMBL/GenBank/DDBJ whole genome shotgun (WGS) entry which is preliminary data.</text>
</comment>
<dbReference type="AlphaFoldDB" id="J9FNL3"/>
<reference evidence="1" key="1">
    <citation type="journal article" date="2012" name="PLoS ONE">
        <title>Gene sets for utilization of primary and secondary nutrition supplies in the distal gut of endangered iberian lynx.</title>
        <authorList>
            <person name="Alcaide M."/>
            <person name="Messina E."/>
            <person name="Richter M."/>
            <person name="Bargiela R."/>
            <person name="Peplies J."/>
            <person name="Huws S.A."/>
            <person name="Newbold C.J."/>
            <person name="Golyshin P.N."/>
            <person name="Simon M.A."/>
            <person name="Lopez G."/>
            <person name="Yakimov M.M."/>
            <person name="Ferrer M."/>
        </authorList>
    </citation>
    <scope>NUCLEOTIDE SEQUENCE</scope>
</reference>
<evidence type="ECO:0000313" key="1">
    <source>
        <dbReference type="EMBL" id="EJW91182.1"/>
    </source>
</evidence>
<gene>
    <name evidence="1" type="ORF">EVA_20712</name>
</gene>
<sequence length="37" mass="4270">MYDFFVDDGCYKATFCKNAGGSRKNSKYGYHTIVRII</sequence>
<dbReference type="EMBL" id="AMCI01008352">
    <property type="protein sequence ID" value="EJW91182.1"/>
    <property type="molecule type" value="Genomic_DNA"/>
</dbReference>
<proteinExistence type="predicted"/>
<accession>J9FNL3</accession>